<dbReference type="InterPro" id="IPR035068">
    <property type="entry name" value="TldD/PmbA_N"/>
</dbReference>
<dbReference type="EMBL" id="UINC01049741">
    <property type="protein sequence ID" value="SVB61877.1"/>
    <property type="molecule type" value="Genomic_DNA"/>
</dbReference>
<protein>
    <recommendedName>
        <fullName evidence="8">TldD/PmbA family protein</fullName>
    </recommendedName>
</protein>
<dbReference type="AlphaFoldDB" id="A0A382FIA8"/>
<proteinExistence type="inferred from homology"/>
<dbReference type="InterPro" id="IPR051463">
    <property type="entry name" value="Peptidase_U62_metallo"/>
</dbReference>
<feature type="domain" description="Metalloprotease TldD/E N-terminal" evidence="5">
    <location>
        <begin position="19"/>
        <end position="83"/>
    </location>
</feature>
<dbReference type="PANTHER" id="PTHR30624:SF10">
    <property type="entry name" value="CONSERVED PROTEIN"/>
    <property type="match status" value="1"/>
</dbReference>
<dbReference type="Pfam" id="PF19289">
    <property type="entry name" value="PmbA_TldD_3rd"/>
    <property type="match status" value="1"/>
</dbReference>
<evidence type="ECO:0000256" key="1">
    <source>
        <dbReference type="ARBA" id="ARBA00005836"/>
    </source>
</evidence>
<dbReference type="SUPFAM" id="SSF111283">
    <property type="entry name" value="Putative modulator of DNA gyrase, PmbA/TldD"/>
    <property type="match status" value="1"/>
</dbReference>
<evidence type="ECO:0000259" key="6">
    <source>
        <dbReference type="Pfam" id="PF19289"/>
    </source>
</evidence>
<dbReference type="PANTHER" id="PTHR30624">
    <property type="entry name" value="UNCHARACTERIZED PROTEIN TLDD AND PMBA"/>
    <property type="match status" value="1"/>
</dbReference>
<feature type="non-terminal residue" evidence="7">
    <location>
        <position position="374"/>
    </location>
</feature>
<dbReference type="InterPro" id="IPR002510">
    <property type="entry name" value="Metalloprtase-TldD/E_N"/>
</dbReference>
<name>A0A382FIA8_9ZZZZ</name>
<evidence type="ECO:0000256" key="3">
    <source>
        <dbReference type="ARBA" id="ARBA00022801"/>
    </source>
</evidence>
<dbReference type="GO" id="GO:0008237">
    <property type="term" value="F:metallopeptidase activity"/>
    <property type="evidence" value="ECO:0007669"/>
    <property type="project" value="UniProtKB-KW"/>
</dbReference>
<dbReference type="GO" id="GO:0005829">
    <property type="term" value="C:cytosol"/>
    <property type="evidence" value="ECO:0007669"/>
    <property type="project" value="TreeGrafter"/>
</dbReference>
<keyword evidence="3" id="KW-0378">Hydrolase</keyword>
<reference evidence="7" key="1">
    <citation type="submission" date="2018-05" db="EMBL/GenBank/DDBJ databases">
        <authorList>
            <person name="Lanie J.A."/>
            <person name="Ng W.-L."/>
            <person name="Kazmierczak K.M."/>
            <person name="Andrzejewski T.M."/>
            <person name="Davidsen T.M."/>
            <person name="Wayne K.J."/>
            <person name="Tettelin H."/>
            <person name="Glass J.I."/>
            <person name="Rusch D."/>
            <person name="Podicherti R."/>
            <person name="Tsui H.-C.T."/>
            <person name="Winkler M.E."/>
        </authorList>
    </citation>
    <scope>NUCLEOTIDE SEQUENCE</scope>
</reference>
<evidence type="ECO:0000259" key="5">
    <source>
        <dbReference type="Pfam" id="PF01523"/>
    </source>
</evidence>
<keyword evidence="2" id="KW-0645">Protease</keyword>
<sequence length="374" mass="41344">MIETVEKHFRDLSPAVDFCSLRLVSRQDEVIEVRQDILQPVTFDDDDGAMITVVDAGGLGYAATSDLTASGLRHALERATRWARQTAATAVVDHGKVGHPAPVGDYSCAVERPWSATPLVERIDLARTECGRLRTDDRIVDWSASLWWIAEQQLYLTADGGRTMQRFEYLIPGLSVTANEGSETINRRFGGFDLGRQGGLEILDDVHFFDQAPAIADEVLQLLVAPNCPTGTMDLLLDPDQMYLQIHESIGHPLELDRILGDERNYAGTSFVTLDMIGSYRYGSDLLNITFDPTVADEFATYRWDDDGVVADKQYIIRDGILERGLGGITSQMRAHLPGVSNSRACSWNRPPIDRMANLTLEPGAASREDMIGA</sequence>
<dbReference type="Gene3D" id="3.30.2290.10">
    <property type="entry name" value="PmbA/TldD superfamily"/>
    <property type="match status" value="1"/>
</dbReference>
<evidence type="ECO:0008006" key="8">
    <source>
        <dbReference type="Google" id="ProtNLM"/>
    </source>
</evidence>
<comment type="similarity">
    <text evidence="1">Belongs to the peptidase U62 family.</text>
</comment>
<accession>A0A382FIA8</accession>
<evidence type="ECO:0000256" key="2">
    <source>
        <dbReference type="ARBA" id="ARBA00022670"/>
    </source>
</evidence>
<dbReference type="InterPro" id="IPR036059">
    <property type="entry name" value="TldD/PmbA_sf"/>
</dbReference>
<gene>
    <name evidence="7" type="ORF">METZ01_LOCUS214731</name>
</gene>
<dbReference type="InterPro" id="IPR045569">
    <property type="entry name" value="Metalloprtase-TldD/E_C"/>
</dbReference>
<dbReference type="GO" id="GO:0006508">
    <property type="term" value="P:proteolysis"/>
    <property type="evidence" value="ECO:0007669"/>
    <property type="project" value="UniProtKB-KW"/>
</dbReference>
<evidence type="ECO:0000256" key="4">
    <source>
        <dbReference type="ARBA" id="ARBA00023049"/>
    </source>
</evidence>
<feature type="domain" description="Metalloprotease TldD/E C-terminal" evidence="6">
    <location>
        <begin position="230"/>
        <end position="373"/>
    </location>
</feature>
<dbReference type="Pfam" id="PF01523">
    <property type="entry name" value="PmbA_TldD_1st"/>
    <property type="match status" value="1"/>
</dbReference>
<keyword evidence="4" id="KW-0482">Metalloprotease</keyword>
<organism evidence="7">
    <name type="scientific">marine metagenome</name>
    <dbReference type="NCBI Taxonomy" id="408172"/>
    <lineage>
        <taxon>unclassified sequences</taxon>
        <taxon>metagenomes</taxon>
        <taxon>ecological metagenomes</taxon>
    </lineage>
</organism>
<evidence type="ECO:0000313" key="7">
    <source>
        <dbReference type="EMBL" id="SVB61877.1"/>
    </source>
</evidence>